<protein>
    <recommendedName>
        <fullName evidence="3">F-box domain-containing protein</fullName>
    </recommendedName>
</protein>
<reference evidence="2" key="1">
    <citation type="journal article" date="2017" name="Nat. Microbiol.">
        <title>Global analysis of biosynthetic gene clusters reveals vast potential of secondary metabolite production in Penicillium species.</title>
        <authorList>
            <person name="Nielsen J.C."/>
            <person name="Grijseels S."/>
            <person name="Prigent S."/>
            <person name="Ji B."/>
            <person name="Dainat J."/>
            <person name="Nielsen K.F."/>
            <person name="Frisvad J.C."/>
            <person name="Workman M."/>
            <person name="Nielsen J."/>
        </authorList>
    </citation>
    <scope>NUCLEOTIDE SEQUENCE [LARGE SCALE GENOMIC DNA]</scope>
    <source>
        <strain evidence="2">IBT 29486</strain>
    </source>
</reference>
<proteinExistence type="predicted"/>
<evidence type="ECO:0000313" key="2">
    <source>
        <dbReference type="Proteomes" id="UP000191518"/>
    </source>
</evidence>
<accession>A0A1V6S4K2</accession>
<keyword evidence="2" id="KW-1185">Reference proteome</keyword>
<gene>
    <name evidence="1" type="ORF">PENVUL_c008G06984</name>
</gene>
<dbReference type="Proteomes" id="UP000191518">
    <property type="component" value="Unassembled WGS sequence"/>
</dbReference>
<dbReference type="AlphaFoldDB" id="A0A1V6S4K2"/>
<dbReference type="OrthoDB" id="4358152at2759"/>
<organism evidence="1 2">
    <name type="scientific">Penicillium vulpinum</name>
    <dbReference type="NCBI Taxonomy" id="29845"/>
    <lineage>
        <taxon>Eukaryota</taxon>
        <taxon>Fungi</taxon>
        <taxon>Dikarya</taxon>
        <taxon>Ascomycota</taxon>
        <taxon>Pezizomycotina</taxon>
        <taxon>Eurotiomycetes</taxon>
        <taxon>Eurotiomycetidae</taxon>
        <taxon>Eurotiales</taxon>
        <taxon>Aspergillaceae</taxon>
        <taxon>Penicillium</taxon>
    </lineage>
</organism>
<dbReference type="STRING" id="29845.A0A1V6S4K2"/>
<comment type="caution">
    <text evidence="1">The sequence shown here is derived from an EMBL/GenBank/DDBJ whole genome shotgun (WGS) entry which is preliminary data.</text>
</comment>
<evidence type="ECO:0008006" key="3">
    <source>
        <dbReference type="Google" id="ProtNLM"/>
    </source>
</evidence>
<evidence type="ECO:0000313" key="1">
    <source>
        <dbReference type="EMBL" id="OQE08786.1"/>
    </source>
</evidence>
<name>A0A1V6S4K2_9EURO</name>
<dbReference type="EMBL" id="MDYP01000008">
    <property type="protein sequence ID" value="OQE08786.1"/>
    <property type="molecule type" value="Genomic_DNA"/>
</dbReference>
<sequence>MDPFERLPAEIIIEILLFTSDFVGIESLLTVSPRVRTIFHSRPGPLFQELVAFNSITSASPIQKIIQKVQFLHNSSFNFHGIEEYRQCTGSLQDQPVIHTDVTEVSRMMQISAQIQRLACKCLWTMQQNFISIVSASPAGNLSRSIRAQKAAKPFSWVEESTIYWALWHLRHYSDLHSYGTRLNWTEESMKTIQKYQTWNDIDGLAPEIITTVAAVLSDLGLSPIYPPYPYMNEPGESIRGAWWWILETPPPLFKSFDLESMDIAIWPSPPTPPDDIVTAAWLLNEERCGKVPTQMGMYKNWARIRAFQGPNPDYTLLRIQPYRRLGVLLWDPWRMYSTGLMKWNSREPLIPAPDGDEDLVELVGVEDVTMQEWHSRWITLAGVRC</sequence>